<dbReference type="InParanoid" id="A0A1E7FGP4"/>
<dbReference type="Pfam" id="PF20209">
    <property type="entry name" value="DUF6570"/>
    <property type="match status" value="2"/>
</dbReference>
<feature type="domain" description="DUF6570" evidence="3">
    <location>
        <begin position="143"/>
        <end position="210"/>
    </location>
</feature>
<evidence type="ECO:0000256" key="1">
    <source>
        <dbReference type="SAM" id="MobiDB-lite"/>
    </source>
</evidence>
<organism evidence="4 5">
    <name type="scientific">Fragilariopsis cylindrus CCMP1102</name>
    <dbReference type="NCBI Taxonomy" id="635003"/>
    <lineage>
        <taxon>Eukaryota</taxon>
        <taxon>Sar</taxon>
        <taxon>Stramenopiles</taxon>
        <taxon>Ochrophyta</taxon>
        <taxon>Bacillariophyta</taxon>
        <taxon>Bacillariophyceae</taxon>
        <taxon>Bacillariophycidae</taxon>
        <taxon>Bacillariales</taxon>
        <taxon>Bacillariaceae</taxon>
        <taxon>Fragilariopsis</taxon>
    </lineage>
</organism>
<sequence>MKVTSRAITKSYLSATHARNNLLHHAENKLHPKVCAICDRHIEYGEEMALSVDYLKHPVIKPYLHQDTIDWSEITKEDHIQRRLKFQYTQHCVQDRELNGFLLSPRSYKIKSSRWTEKVCLGTCKECYNGVLKIKRKDTKDPKPPQYAIANGKMHGYAPRVLLRLNEVELALISPARINKHMFCYTAGAHKSIQGWHSMFYSDIEKTNRVFNYLSSMDDDPHLDKQDIITSSENEDMDSDPSSTVSNDDDGNRDDDDNDNIEMEPNNENENQNQPDTTDSGKSISVILVGPFTTTQKALAKDRTAVRPRFVKAAFRWLKENNILYRNYELSDKEIIQPEMVDCTESAQSVDSNVEKVFEVTSIFPDPDSPTQQNGGCKTASDLKHSTVDNLFNGSSTLIGRPTCTLLKDYEGANFLFAFPLQFPYGVGSTDIDGDENKGIGYYKYLVQLSSPNFHRAEFVTIIHNLFERKKMMNGAYLRLTEEQKYKIGMLEGRELEVAIANFLSSKKGTGPADMFLSKLKAVTGCMGHTEQAAKQARRSMFCMIAHFGLPSCLFTITPNDDINFRIKIMSMNKTDYKDLNYEDPPSLDSSDEVLSEFVIDCSSVRMTYPGLCAIDFQNVIAITIRHFLGWDKATQDNISEEGGLFGNLDGWCYAVEEQSRKTLHAHFLLWVKDWHTMLDALADPERRGEFAEKLKDFAGKVMSAKLHDSFDTMSCSECQELLRDNHEPCCNQDIRELRCPKGVTKFGDKSILRCTKCNYKYSSEDLVQQSLDQKLNICIDPSDVGGPLDIHDLWSNSTKIAKRQVMMTIKLLNDTVSQMKGDSIPPEMNSPNYRDILFITTALRNLHRSDHRRNMFQEWQM</sequence>
<dbReference type="KEGG" id="fcy:FRACYDRAFT_237714"/>
<dbReference type="OrthoDB" id="100208at2759"/>
<evidence type="ECO:0000259" key="2">
    <source>
        <dbReference type="Pfam" id="PF14214"/>
    </source>
</evidence>
<dbReference type="InterPro" id="IPR025476">
    <property type="entry name" value="Helitron_helicase-like"/>
</dbReference>
<dbReference type="InterPro" id="IPR046700">
    <property type="entry name" value="DUF6570"/>
</dbReference>
<dbReference type="AlphaFoldDB" id="A0A1E7FGP4"/>
<dbReference type="EMBL" id="KV784357">
    <property type="protein sequence ID" value="OEU17304.1"/>
    <property type="molecule type" value="Genomic_DNA"/>
</dbReference>
<dbReference type="Pfam" id="PF14214">
    <property type="entry name" value="Helitron_like_N"/>
    <property type="match status" value="1"/>
</dbReference>
<feature type="domain" description="DUF6570" evidence="3">
    <location>
        <begin position="279"/>
        <end position="334"/>
    </location>
</feature>
<accession>A0A1E7FGP4</accession>
<proteinExistence type="predicted"/>
<feature type="region of interest" description="Disordered" evidence="1">
    <location>
        <begin position="231"/>
        <end position="282"/>
    </location>
</feature>
<gene>
    <name evidence="4" type="ORF">FRACYDRAFT_237714</name>
</gene>
<evidence type="ECO:0000313" key="4">
    <source>
        <dbReference type="EMBL" id="OEU17304.1"/>
    </source>
</evidence>
<feature type="compositionally biased region" description="Acidic residues" evidence="1">
    <location>
        <begin position="247"/>
        <end position="267"/>
    </location>
</feature>
<reference evidence="4 5" key="1">
    <citation type="submission" date="2016-09" db="EMBL/GenBank/DDBJ databases">
        <title>Extensive genetic diversity and differential bi-allelic expression allows diatom success in the polar Southern Ocean.</title>
        <authorList>
            <consortium name="DOE Joint Genome Institute"/>
            <person name="Mock T."/>
            <person name="Otillar R.P."/>
            <person name="Strauss J."/>
            <person name="Dupont C."/>
            <person name="Frickenhaus S."/>
            <person name="Maumus F."/>
            <person name="Mcmullan M."/>
            <person name="Sanges R."/>
            <person name="Schmutz J."/>
            <person name="Toseland A."/>
            <person name="Valas R."/>
            <person name="Veluchamy A."/>
            <person name="Ward B.J."/>
            <person name="Allen A."/>
            <person name="Barry K."/>
            <person name="Falciatore A."/>
            <person name="Ferrante M."/>
            <person name="Fortunato A.E."/>
            <person name="Gloeckner G."/>
            <person name="Gruber A."/>
            <person name="Hipkin R."/>
            <person name="Janech M."/>
            <person name="Kroth P."/>
            <person name="Leese F."/>
            <person name="Lindquist E."/>
            <person name="Lyon B.R."/>
            <person name="Martin J."/>
            <person name="Mayer C."/>
            <person name="Parker M."/>
            <person name="Quesneville H."/>
            <person name="Raymond J."/>
            <person name="Uhlig C."/>
            <person name="Valentin K.U."/>
            <person name="Worden A.Z."/>
            <person name="Armbrust E.V."/>
            <person name="Bowler C."/>
            <person name="Green B."/>
            <person name="Moulton V."/>
            <person name="Van Oosterhout C."/>
            <person name="Grigoriev I."/>
        </authorList>
    </citation>
    <scope>NUCLEOTIDE SEQUENCE [LARGE SCALE GENOMIC DNA]</scope>
    <source>
        <strain evidence="4 5">CCMP1102</strain>
    </source>
</reference>
<evidence type="ECO:0000313" key="5">
    <source>
        <dbReference type="Proteomes" id="UP000095751"/>
    </source>
</evidence>
<name>A0A1E7FGP4_9STRA</name>
<feature type="domain" description="Helitron helicase-like" evidence="2">
    <location>
        <begin position="442"/>
        <end position="670"/>
    </location>
</feature>
<evidence type="ECO:0000259" key="3">
    <source>
        <dbReference type="Pfam" id="PF20209"/>
    </source>
</evidence>
<keyword evidence="5" id="KW-1185">Reference proteome</keyword>
<dbReference type="Proteomes" id="UP000095751">
    <property type="component" value="Unassembled WGS sequence"/>
</dbReference>
<protein>
    <submittedName>
        <fullName evidence="4">Uncharacterized protein</fullName>
    </submittedName>
</protein>